<name>A0AAD4HC85_9AGAM</name>
<dbReference type="RefSeq" id="XP_041216392.1">
    <property type="nucleotide sequence ID" value="XM_041368915.1"/>
</dbReference>
<keyword evidence="2" id="KW-1185">Reference proteome</keyword>
<reference evidence="1" key="1">
    <citation type="journal article" date="2020" name="New Phytol.">
        <title>Comparative genomics reveals dynamic genome evolution in host specialist ectomycorrhizal fungi.</title>
        <authorList>
            <person name="Lofgren L.A."/>
            <person name="Nguyen N.H."/>
            <person name="Vilgalys R."/>
            <person name="Ruytinx J."/>
            <person name="Liao H.L."/>
            <person name="Branco S."/>
            <person name="Kuo A."/>
            <person name="LaButti K."/>
            <person name="Lipzen A."/>
            <person name="Andreopoulos W."/>
            <person name="Pangilinan J."/>
            <person name="Riley R."/>
            <person name="Hundley H."/>
            <person name="Na H."/>
            <person name="Barry K."/>
            <person name="Grigoriev I.V."/>
            <person name="Stajich J.E."/>
            <person name="Kennedy P.G."/>
        </authorList>
    </citation>
    <scope>NUCLEOTIDE SEQUENCE</scope>
    <source>
        <strain evidence="1">FC203</strain>
    </source>
</reference>
<accession>A0AAD4HC85</accession>
<evidence type="ECO:0000313" key="2">
    <source>
        <dbReference type="Proteomes" id="UP001195769"/>
    </source>
</evidence>
<gene>
    <name evidence="1" type="ORF">F5891DRAFT_1201895</name>
</gene>
<sequence>MFYFSSLTASFNRIRTAKATQITQPSGDEQQDPLSDDDTTYLLRTTDIKTLTIHELQVSICEWQYDWGPANIWEKVFNEKLWLAQDRSNCAVNHFFSQCEEHTTLGRALLSDLKRIAYGPCSNGKQVRDRCMRMYDQVLMVLSEVKFFEVKLDEYTPAIPLSRISSAQYYEHA</sequence>
<dbReference type="Proteomes" id="UP001195769">
    <property type="component" value="Unassembled WGS sequence"/>
</dbReference>
<dbReference type="AlphaFoldDB" id="A0AAD4HC85"/>
<evidence type="ECO:0000313" key="1">
    <source>
        <dbReference type="EMBL" id="KAG1885331.1"/>
    </source>
</evidence>
<protein>
    <submittedName>
        <fullName evidence="1">Uncharacterized protein</fullName>
    </submittedName>
</protein>
<dbReference type="EMBL" id="JABBWK010000337">
    <property type="protein sequence ID" value="KAG1885331.1"/>
    <property type="molecule type" value="Genomic_DNA"/>
</dbReference>
<proteinExistence type="predicted"/>
<organism evidence="1 2">
    <name type="scientific">Suillus fuscotomentosus</name>
    <dbReference type="NCBI Taxonomy" id="1912939"/>
    <lineage>
        <taxon>Eukaryota</taxon>
        <taxon>Fungi</taxon>
        <taxon>Dikarya</taxon>
        <taxon>Basidiomycota</taxon>
        <taxon>Agaricomycotina</taxon>
        <taxon>Agaricomycetes</taxon>
        <taxon>Agaricomycetidae</taxon>
        <taxon>Boletales</taxon>
        <taxon>Suillineae</taxon>
        <taxon>Suillaceae</taxon>
        <taxon>Suillus</taxon>
    </lineage>
</organism>
<comment type="caution">
    <text evidence="1">The sequence shown here is derived from an EMBL/GenBank/DDBJ whole genome shotgun (WGS) entry which is preliminary data.</text>
</comment>
<dbReference type="GeneID" id="64663213"/>